<dbReference type="Pfam" id="PF00856">
    <property type="entry name" value="SET"/>
    <property type="match status" value="1"/>
</dbReference>
<dbReference type="PROSITE" id="PS01360">
    <property type="entry name" value="ZF_MYND_1"/>
    <property type="match status" value="1"/>
</dbReference>
<sequence>MSLETLLPSVYAKATPGPAPGGLGRGLFASTTIKTGEDVLNITSPFVAVLETPRLSDTCSACFGSKPLHHSGSLKNCTGCKVVKYCDKECQRKDWKFAHAHECAIFKNLNPRILPSNARALLRMIVRTERQKYTDEELELFSQLETHISEIRDQSPEQWERIALSSKAVKAYSGTDMKEETISSFGAKLELNSFNLASILSDRMGLYLHPYAALINHSCNYNVAVSFDGDNLYIKATRPIQEGEQIFISYVDATNPVKLRRSELRERYYFDCQCAKCEKDLAVPEHSFLGPESRYDQSAIESAETEIYELLNECSSAVETDPKKTAERFQSSIKRLRHIGPWPVTEQPLVSLRDELIASLLADQDFSSGFVQAAVRYLRIDPVVYEDVRHPVRQLHAYVLARVAIFLDDGAHGDASLLRLVDMETEPTLLAWSVLSRLVELEDEACTVPSFKGIVRLLFNHVNERFEGGKEPKDRGDDIRKEWEKIELLVDTVLEKEC</sequence>
<protein>
    <submittedName>
        <fullName evidence="7">SET and MYND domain protein</fullName>
    </submittedName>
</protein>
<keyword evidence="3" id="KW-0862">Zinc</keyword>
<dbReference type="SMART" id="SM00317">
    <property type="entry name" value="SET"/>
    <property type="match status" value="1"/>
</dbReference>
<dbReference type="Gene3D" id="2.170.270.10">
    <property type="entry name" value="SET domain"/>
    <property type="match status" value="1"/>
</dbReference>
<dbReference type="RefSeq" id="XP_022383942.1">
    <property type="nucleotide sequence ID" value="XM_022538241.1"/>
</dbReference>
<dbReference type="CDD" id="cd20071">
    <property type="entry name" value="SET_SMYD"/>
    <property type="match status" value="1"/>
</dbReference>
<evidence type="ECO:0000256" key="1">
    <source>
        <dbReference type="ARBA" id="ARBA00022723"/>
    </source>
</evidence>
<evidence type="ECO:0000259" key="5">
    <source>
        <dbReference type="PROSITE" id="PS50280"/>
    </source>
</evidence>
<dbReference type="PROSITE" id="PS50865">
    <property type="entry name" value="ZF_MYND_2"/>
    <property type="match status" value="1"/>
</dbReference>
<dbReference type="InterPro" id="IPR001214">
    <property type="entry name" value="SET_dom"/>
</dbReference>
<dbReference type="InterPro" id="IPR050869">
    <property type="entry name" value="H3K4_H4K5_MeTrfase"/>
</dbReference>
<dbReference type="SUPFAM" id="SSF82199">
    <property type="entry name" value="SET domain"/>
    <property type="match status" value="1"/>
</dbReference>
<evidence type="ECO:0000256" key="4">
    <source>
        <dbReference type="PROSITE-ProRule" id="PRU00134"/>
    </source>
</evidence>
<keyword evidence="8" id="KW-1185">Reference proteome</keyword>
<dbReference type="OrthoDB" id="5945798at2759"/>
<keyword evidence="1" id="KW-0479">Metal-binding</keyword>
<dbReference type="EMBL" id="LYCR01000153">
    <property type="protein sequence ID" value="OGM40225.1"/>
    <property type="molecule type" value="Genomic_DNA"/>
</dbReference>
<dbReference type="AlphaFoldDB" id="A0A1F7ZMG0"/>
<evidence type="ECO:0000256" key="3">
    <source>
        <dbReference type="ARBA" id="ARBA00022833"/>
    </source>
</evidence>
<dbReference type="STRING" id="109264.A0A1F7ZMG0"/>
<evidence type="ECO:0000256" key="2">
    <source>
        <dbReference type="ARBA" id="ARBA00022771"/>
    </source>
</evidence>
<evidence type="ECO:0000313" key="7">
    <source>
        <dbReference type="EMBL" id="OGM40225.1"/>
    </source>
</evidence>
<dbReference type="InterPro" id="IPR046341">
    <property type="entry name" value="SET_dom_sf"/>
</dbReference>
<dbReference type="PANTHER" id="PTHR12197">
    <property type="entry name" value="HISTONE-LYSINE N-METHYLTRANSFERASE SMYD"/>
    <property type="match status" value="1"/>
</dbReference>
<dbReference type="Gene3D" id="6.10.140.2220">
    <property type="match status" value="1"/>
</dbReference>
<dbReference type="Gene3D" id="1.10.220.160">
    <property type="match status" value="1"/>
</dbReference>
<dbReference type="GeneID" id="34454503"/>
<reference evidence="7 8" key="1">
    <citation type="journal article" date="2016" name="Genome Biol. Evol.">
        <title>Draft genome sequence of an aflatoxigenic Aspergillus species, A. bombycis.</title>
        <authorList>
            <person name="Moore G.G."/>
            <person name="Mack B.M."/>
            <person name="Beltz S.B."/>
            <person name="Gilbert M.K."/>
        </authorList>
    </citation>
    <scope>NUCLEOTIDE SEQUENCE [LARGE SCALE GENOMIC DNA]</scope>
    <source>
        <strain evidence="8">NRRL 26010</strain>
    </source>
</reference>
<dbReference type="PANTHER" id="PTHR12197:SF251">
    <property type="entry name" value="EG:BACR7C10.4 PROTEIN"/>
    <property type="match status" value="1"/>
</dbReference>
<evidence type="ECO:0000313" key="8">
    <source>
        <dbReference type="Proteomes" id="UP000179179"/>
    </source>
</evidence>
<dbReference type="GO" id="GO:0008270">
    <property type="term" value="F:zinc ion binding"/>
    <property type="evidence" value="ECO:0007669"/>
    <property type="project" value="UniProtKB-KW"/>
</dbReference>
<accession>A0A1F7ZMG0</accession>
<gene>
    <name evidence="7" type="ORF">ABOM_011113</name>
</gene>
<evidence type="ECO:0000259" key="6">
    <source>
        <dbReference type="PROSITE" id="PS50865"/>
    </source>
</evidence>
<name>A0A1F7ZMG0_9EURO</name>
<dbReference type="InterPro" id="IPR002893">
    <property type="entry name" value="Znf_MYND"/>
</dbReference>
<dbReference type="GO" id="GO:0005634">
    <property type="term" value="C:nucleus"/>
    <property type="evidence" value="ECO:0007669"/>
    <property type="project" value="TreeGrafter"/>
</dbReference>
<comment type="caution">
    <text evidence="7">The sequence shown here is derived from an EMBL/GenBank/DDBJ whole genome shotgun (WGS) entry which is preliminary data.</text>
</comment>
<dbReference type="Proteomes" id="UP000179179">
    <property type="component" value="Unassembled WGS sequence"/>
</dbReference>
<organism evidence="7 8">
    <name type="scientific">Aspergillus bombycis</name>
    <dbReference type="NCBI Taxonomy" id="109264"/>
    <lineage>
        <taxon>Eukaryota</taxon>
        <taxon>Fungi</taxon>
        <taxon>Dikarya</taxon>
        <taxon>Ascomycota</taxon>
        <taxon>Pezizomycotina</taxon>
        <taxon>Eurotiomycetes</taxon>
        <taxon>Eurotiomycetidae</taxon>
        <taxon>Eurotiales</taxon>
        <taxon>Aspergillaceae</taxon>
        <taxon>Aspergillus</taxon>
    </lineage>
</organism>
<dbReference type="Pfam" id="PF01753">
    <property type="entry name" value="zf-MYND"/>
    <property type="match status" value="1"/>
</dbReference>
<proteinExistence type="predicted"/>
<keyword evidence="2 4" id="KW-0863">Zinc-finger</keyword>
<feature type="domain" description="MYND-type" evidence="6">
    <location>
        <begin position="59"/>
        <end position="103"/>
    </location>
</feature>
<feature type="domain" description="SET" evidence="5">
    <location>
        <begin position="8"/>
        <end position="251"/>
    </location>
</feature>
<dbReference type="PROSITE" id="PS50280">
    <property type="entry name" value="SET"/>
    <property type="match status" value="1"/>
</dbReference>